<feature type="compositionally biased region" description="Basic and acidic residues" evidence="2">
    <location>
        <begin position="300"/>
        <end position="319"/>
    </location>
</feature>
<comment type="caution">
    <text evidence="3">The sequence shown here is derived from an EMBL/GenBank/DDBJ whole genome shotgun (WGS) entry which is preliminary data.</text>
</comment>
<name>A0A1G2I094_9BACT</name>
<reference evidence="3 4" key="1">
    <citation type="journal article" date="2016" name="Nat. Commun.">
        <title>Thousands of microbial genomes shed light on interconnected biogeochemical processes in an aquifer system.</title>
        <authorList>
            <person name="Anantharaman K."/>
            <person name="Brown C.T."/>
            <person name="Hug L.A."/>
            <person name="Sharon I."/>
            <person name="Castelle C.J."/>
            <person name="Probst A.J."/>
            <person name="Thomas B.C."/>
            <person name="Singh A."/>
            <person name="Wilkins M.J."/>
            <person name="Karaoz U."/>
            <person name="Brodie E.L."/>
            <person name="Williams K.H."/>
            <person name="Hubbard S.S."/>
            <person name="Banfield J.F."/>
        </authorList>
    </citation>
    <scope>NUCLEOTIDE SEQUENCE [LARGE SCALE GENOMIC DNA]</scope>
</reference>
<organism evidence="3 4">
    <name type="scientific">Candidatus Staskawiczbacteria bacterium RIFCSPHIGHO2_02_FULL_34_10</name>
    <dbReference type="NCBI Taxonomy" id="1802205"/>
    <lineage>
        <taxon>Bacteria</taxon>
        <taxon>Candidatus Staskawicziibacteriota</taxon>
    </lineage>
</organism>
<sequence>MVTETKSLQEENLIQRANIRTMRKDLKQLRESDVLRESEKIIKLKIPSSKPSQASIAIKPEEIKIEQVPPSKVAPSLLTENIIKKPDIYNIDTVSEDDEKKLFNTPFIKRSVDIKEPQIKQSSEVLIEKSQKEENIIAENKKYATEEEKQKIFLLESQKSDLERNIKLPDKSHVSNLEFEKNEILEEQKDWQKKLDILINQEQEIEAELKNTEAKENQISVPSERQSLEKTRWQLEDQRQKIEKKRWFLEQNIYTLENKIKKLNENYQSFSLEGNELKSQITKIDNTLKDIYLNILEREKSKNQKSAHHESHETESKEKKVIHHHTHKTNPPEIKEKEHLKNISHITKPAFDKSSGEAIEKLEHPAKEEKEQKITFMEDVEKWAVSHNKSQE</sequence>
<dbReference type="AlphaFoldDB" id="A0A1G2I094"/>
<proteinExistence type="predicted"/>
<feature type="coiled-coil region" evidence="1">
    <location>
        <begin position="145"/>
        <end position="280"/>
    </location>
</feature>
<dbReference type="Proteomes" id="UP000178380">
    <property type="component" value="Unassembled WGS sequence"/>
</dbReference>
<gene>
    <name evidence="3" type="ORF">A3C58_01945</name>
</gene>
<dbReference type="EMBL" id="MHOR01000007">
    <property type="protein sequence ID" value="OGZ67498.1"/>
    <property type="molecule type" value="Genomic_DNA"/>
</dbReference>
<evidence type="ECO:0000256" key="2">
    <source>
        <dbReference type="SAM" id="MobiDB-lite"/>
    </source>
</evidence>
<evidence type="ECO:0000313" key="4">
    <source>
        <dbReference type="Proteomes" id="UP000178380"/>
    </source>
</evidence>
<evidence type="ECO:0000256" key="1">
    <source>
        <dbReference type="SAM" id="Coils"/>
    </source>
</evidence>
<keyword evidence="1" id="KW-0175">Coiled coil</keyword>
<feature type="region of interest" description="Disordered" evidence="2">
    <location>
        <begin position="300"/>
        <end position="338"/>
    </location>
</feature>
<accession>A0A1G2I094</accession>
<protein>
    <submittedName>
        <fullName evidence="3">Uncharacterized protein</fullName>
    </submittedName>
</protein>
<evidence type="ECO:0000313" key="3">
    <source>
        <dbReference type="EMBL" id="OGZ67498.1"/>
    </source>
</evidence>
<dbReference type="STRING" id="1802205.A3C58_01945"/>